<dbReference type="STRING" id="637679.GCA_001550055_01505"/>
<name>A0A1G7EXU6_9PROT</name>
<evidence type="ECO:0008006" key="3">
    <source>
        <dbReference type="Google" id="ProtNLM"/>
    </source>
</evidence>
<keyword evidence="2" id="KW-1185">Reference proteome</keyword>
<dbReference type="AlphaFoldDB" id="A0A1G7EXU6"/>
<sequence length="131" mass="15422">MVPEERLIQWMEALEAYARDWDKVFEGHPHYFTQEYWYLFVGVVTSAWEGRSLTINAACQMMKTGSARTREDRLKKAVQDGYLLKVRSESDRRTTYVMPSEMLESKIRGHLERTYLRTAEAFLPHQKNGQA</sequence>
<accession>A0A1G7EXU6</accession>
<organism evidence="1 2">
    <name type="scientific">Kordiimonas lacus</name>
    <dbReference type="NCBI Taxonomy" id="637679"/>
    <lineage>
        <taxon>Bacteria</taxon>
        <taxon>Pseudomonadati</taxon>
        <taxon>Pseudomonadota</taxon>
        <taxon>Alphaproteobacteria</taxon>
        <taxon>Kordiimonadales</taxon>
        <taxon>Kordiimonadaceae</taxon>
        <taxon>Kordiimonas</taxon>
    </lineage>
</organism>
<protein>
    <recommendedName>
        <fullName evidence="3">DNA-binding transcriptional regulator, MarR family</fullName>
    </recommendedName>
</protein>
<gene>
    <name evidence="1" type="ORF">SAMN04488071_3533</name>
</gene>
<dbReference type="EMBL" id="FNAK01000009">
    <property type="protein sequence ID" value="SDE68491.1"/>
    <property type="molecule type" value="Genomic_DNA"/>
</dbReference>
<evidence type="ECO:0000313" key="2">
    <source>
        <dbReference type="Proteomes" id="UP000183685"/>
    </source>
</evidence>
<proteinExistence type="predicted"/>
<evidence type="ECO:0000313" key="1">
    <source>
        <dbReference type="EMBL" id="SDE68491.1"/>
    </source>
</evidence>
<dbReference type="Proteomes" id="UP000183685">
    <property type="component" value="Unassembled WGS sequence"/>
</dbReference>
<reference evidence="1 2" key="1">
    <citation type="submission" date="2016-10" db="EMBL/GenBank/DDBJ databases">
        <authorList>
            <person name="de Groot N.N."/>
        </authorList>
    </citation>
    <scope>NUCLEOTIDE SEQUENCE [LARGE SCALE GENOMIC DNA]</scope>
    <source>
        <strain evidence="1 2">CGMCC 1.9109</strain>
    </source>
</reference>